<dbReference type="PROSITE" id="PS51420">
    <property type="entry name" value="RHO"/>
    <property type="match status" value="1"/>
</dbReference>
<keyword evidence="1" id="KW-0547">Nucleotide-binding</keyword>
<evidence type="ECO:0000313" key="4">
    <source>
        <dbReference type="Proteomes" id="UP000507470"/>
    </source>
</evidence>
<dbReference type="GO" id="GO:0007264">
    <property type="term" value="P:small GTPase-mediated signal transduction"/>
    <property type="evidence" value="ECO:0007669"/>
    <property type="project" value="InterPro"/>
</dbReference>
<dbReference type="Pfam" id="PF00071">
    <property type="entry name" value="Ras"/>
    <property type="match status" value="1"/>
</dbReference>
<dbReference type="PROSITE" id="PS51419">
    <property type="entry name" value="RAB"/>
    <property type="match status" value="1"/>
</dbReference>
<evidence type="ECO:0000256" key="1">
    <source>
        <dbReference type="ARBA" id="ARBA00022741"/>
    </source>
</evidence>
<accession>A0A6J7ZVW5</accession>
<dbReference type="PROSITE" id="PS51421">
    <property type="entry name" value="RAS"/>
    <property type="match status" value="1"/>
</dbReference>
<dbReference type="PANTHER" id="PTHR24072">
    <property type="entry name" value="RHO FAMILY GTPASE"/>
    <property type="match status" value="1"/>
</dbReference>
<dbReference type="SMART" id="SM00175">
    <property type="entry name" value="RAB"/>
    <property type="match status" value="1"/>
</dbReference>
<reference evidence="3 4" key="1">
    <citation type="submission" date="2020-06" db="EMBL/GenBank/DDBJ databases">
        <authorList>
            <person name="Li R."/>
            <person name="Bekaert M."/>
        </authorList>
    </citation>
    <scope>NUCLEOTIDE SEQUENCE [LARGE SCALE GENOMIC DNA]</scope>
    <source>
        <strain evidence="4">wild</strain>
    </source>
</reference>
<proteinExistence type="predicted"/>
<dbReference type="OrthoDB" id="25896at2759"/>
<organism evidence="3 4">
    <name type="scientific">Mytilus coruscus</name>
    <name type="common">Sea mussel</name>
    <dbReference type="NCBI Taxonomy" id="42192"/>
    <lineage>
        <taxon>Eukaryota</taxon>
        <taxon>Metazoa</taxon>
        <taxon>Spiralia</taxon>
        <taxon>Lophotrochozoa</taxon>
        <taxon>Mollusca</taxon>
        <taxon>Bivalvia</taxon>
        <taxon>Autobranchia</taxon>
        <taxon>Pteriomorphia</taxon>
        <taxon>Mytilida</taxon>
        <taxon>Mytiloidea</taxon>
        <taxon>Mytilidae</taxon>
        <taxon>Mytilinae</taxon>
        <taxon>Mytilus</taxon>
    </lineage>
</organism>
<dbReference type="Proteomes" id="UP000507470">
    <property type="component" value="Unassembled WGS sequence"/>
</dbReference>
<dbReference type="GO" id="GO:0005525">
    <property type="term" value="F:GTP binding"/>
    <property type="evidence" value="ECO:0007669"/>
    <property type="project" value="UniProtKB-KW"/>
</dbReference>
<evidence type="ECO:0000313" key="3">
    <source>
        <dbReference type="EMBL" id="CAC5357295.1"/>
    </source>
</evidence>
<dbReference type="InterPro" id="IPR001806">
    <property type="entry name" value="Small_GTPase"/>
</dbReference>
<dbReference type="InterPro" id="IPR003578">
    <property type="entry name" value="Small_GTPase_Rho"/>
</dbReference>
<dbReference type="InterPro" id="IPR005225">
    <property type="entry name" value="Small_GTP-bd"/>
</dbReference>
<dbReference type="SMART" id="SM00173">
    <property type="entry name" value="RAS"/>
    <property type="match status" value="1"/>
</dbReference>
<protein>
    <submittedName>
        <fullName evidence="3">CDC42</fullName>
    </submittedName>
</protein>
<dbReference type="GO" id="GO:0003924">
    <property type="term" value="F:GTPase activity"/>
    <property type="evidence" value="ECO:0007669"/>
    <property type="project" value="InterPro"/>
</dbReference>
<dbReference type="Gene3D" id="3.40.50.300">
    <property type="entry name" value="P-loop containing nucleotide triphosphate hydrolases"/>
    <property type="match status" value="1"/>
</dbReference>
<dbReference type="InterPro" id="IPR027417">
    <property type="entry name" value="P-loop_NTPase"/>
</dbReference>
<evidence type="ECO:0000256" key="2">
    <source>
        <dbReference type="ARBA" id="ARBA00023134"/>
    </source>
</evidence>
<dbReference type="SUPFAM" id="SSF52540">
    <property type="entry name" value="P-loop containing nucleoside triphosphate hydrolases"/>
    <property type="match status" value="1"/>
</dbReference>
<name>A0A6J7ZVW5_MYTCO</name>
<keyword evidence="4" id="KW-1185">Reference proteome</keyword>
<gene>
    <name evidence="3" type="ORF">MCOR_1026</name>
</gene>
<dbReference type="EMBL" id="CACVKT020000202">
    <property type="protein sequence ID" value="CAC5357295.1"/>
    <property type="molecule type" value="Genomic_DNA"/>
</dbReference>
<keyword evidence="2" id="KW-0342">GTP-binding</keyword>
<sequence>MVVAEEKRIVQCTLVGDKTTGKTSLARFCCKKLQRTDDTTVFDSYAATVSMKRNETHTIGIFDCSCQNEHKDLRHFAYKDSDVFVLCYSATDRKSFQNIKDIWLPEIQSFLGHKFPIILVATHADQRNSLNFDEDIPVTKEEGLEFAKQIQADAFVDSSALNKNCGHEVFQNVLLAALKHKKRKNIIQRILRK</sequence>
<dbReference type="SMART" id="SM00174">
    <property type="entry name" value="RHO"/>
    <property type="match status" value="1"/>
</dbReference>
<dbReference type="AlphaFoldDB" id="A0A6J7ZVW5"/>
<dbReference type="NCBIfam" id="TIGR00231">
    <property type="entry name" value="small_GTP"/>
    <property type="match status" value="1"/>
</dbReference>